<dbReference type="STRING" id="570519.SAMN04488116_1169"/>
<dbReference type="Gene3D" id="3.90.25.10">
    <property type="entry name" value="UDP-galactose 4-epimerase, domain 1"/>
    <property type="match status" value="1"/>
</dbReference>
<dbReference type="EMBL" id="FQWL01000001">
    <property type="protein sequence ID" value="SHG36360.1"/>
    <property type="molecule type" value="Genomic_DNA"/>
</dbReference>
<dbReference type="InterPro" id="IPR036291">
    <property type="entry name" value="NAD(P)-bd_dom_sf"/>
</dbReference>
<dbReference type="InterPro" id="IPR016040">
    <property type="entry name" value="NAD(P)-bd_dom"/>
</dbReference>
<evidence type="ECO:0000313" key="2">
    <source>
        <dbReference type="EMBL" id="SHG36360.1"/>
    </source>
</evidence>
<evidence type="ECO:0000259" key="1">
    <source>
        <dbReference type="Pfam" id="PF16363"/>
    </source>
</evidence>
<protein>
    <submittedName>
        <fullName evidence="2">UDP-glucose 4-epimerase</fullName>
    </submittedName>
</protein>
<keyword evidence="3" id="KW-1185">Reference proteome</keyword>
<dbReference type="Proteomes" id="UP000184532">
    <property type="component" value="Unassembled WGS sequence"/>
</dbReference>
<sequence length="305" mass="34439">MDPVIALKEARVLVTGGAGYLGRNLISELIRLGCKEVHSIDLQNTQENSPNITFHQANLLDASSLSDLIEKIKPTLIYHLAANLNRSRDFSNVKQLMDVNFTGTVNLLTALEDISYDNFVYTSTSEVYGGKSMIPPFKETDDFTPASPYSMSKYCAEVALKTFSEIKEKKYTILRMFNFLGANMPTNFFPSQLKEKLSRNEDFPMTLGEQVRDYLYLSDVIEALLLAGVTEKANQLYNVCSGQGISIRELAEKAKIKLESKSNIQFGAIPYRSNEVWNMVGDNSKIKTNLGWSQKDSIWKYFEEK</sequence>
<dbReference type="PANTHER" id="PTHR43000">
    <property type="entry name" value="DTDP-D-GLUCOSE 4,6-DEHYDRATASE-RELATED"/>
    <property type="match status" value="1"/>
</dbReference>
<dbReference type="RefSeq" id="WP_073176989.1">
    <property type="nucleotide sequence ID" value="NZ_FQWL01000001.1"/>
</dbReference>
<name>A0A1M5J7Y5_9FLAO</name>
<dbReference type="SUPFAM" id="SSF51735">
    <property type="entry name" value="NAD(P)-binding Rossmann-fold domains"/>
    <property type="match status" value="1"/>
</dbReference>
<dbReference type="AlphaFoldDB" id="A0A1M5J7Y5"/>
<dbReference type="Pfam" id="PF16363">
    <property type="entry name" value="GDP_Man_Dehyd"/>
    <property type="match status" value="1"/>
</dbReference>
<reference evidence="3" key="1">
    <citation type="submission" date="2016-11" db="EMBL/GenBank/DDBJ databases">
        <authorList>
            <person name="Varghese N."/>
            <person name="Submissions S."/>
        </authorList>
    </citation>
    <scope>NUCLEOTIDE SEQUENCE [LARGE SCALE GENOMIC DNA]</scope>
    <source>
        <strain evidence="3">DSM 22638</strain>
    </source>
</reference>
<organism evidence="2 3">
    <name type="scientific">Flagellimonas flava</name>
    <dbReference type="NCBI Taxonomy" id="570519"/>
    <lineage>
        <taxon>Bacteria</taxon>
        <taxon>Pseudomonadati</taxon>
        <taxon>Bacteroidota</taxon>
        <taxon>Flavobacteriia</taxon>
        <taxon>Flavobacteriales</taxon>
        <taxon>Flavobacteriaceae</taxon>
        <taxon>Flagellimonas</taxon>
    </lineage>
</organism>
<dbReference type="OrthoDB" id="9803333at2"/>
<feature type="domain" description="NAD(P)-binding" evidence="1">
    <location>
        <begin position="13"/>
        <end position="298"/>
    </location>
</feature>
<evidence type="ECO:0000313" key="3">
    <source>
        <dbReference type="Proteomes" id="UP000184532"/>
    </source>
</evidence>
<accession>A0A1M5J7Y5</accession>
<proteinExistence type="predicted"/>
<gene>
    <name evidence="2" type="ORF">SAMN04488116_1169</name>
</gene>
<dbReference type="Gene3D" id="3.40.50.720">
    <property type="entry name" value="NAD(P)-binding Rossmann-like Domain"/>
    <property type="match status" value="1"/>
</dbReference>